<evidence type="ECO:0000313" key="2">
    <source>
        <dbReference type="Proteomes" id="UP000184212"/>
    </source>
</evidence>
<dbReference type="OrthoDB" id="981064at2"/>
<evidence type="ECO:0000313" key="1">
    <source>
        <dbReference type="EMBL" id="SHH22355.1"/>
    </source>
</evidence>
<protein>
    <recommendedName>
        <fullName evidence="3">CHAP domain-containing protein</fullName>
    </recommendedName>
</protein>
<sequence>MKRKNIVFGGVAIALAGMIMFISHWASTQPIWIVDTKIDQDATTDLPDKNKAIVAYLEANGKQIAPNYKDVVCTEFVIKVIDHFTPLTKTEMNDIRIITNDDLRELIDANAPVIKGVQTALTHRDKGIKIESGEDARPGDFVQFWNIYNGKEYGHCGIVMAISPNKTLTVYSSHPSTQGYGKQCFLWPDKLFFARLH</sequence>
<dbReference type="AlphaFoldDB" id="A0A1M5R7L2"/>
<dbReference type="Proteomes" id="UP000184212">
    <property type="component" value="Unassembled WGS sequence"/>
</dbReference>
<reference evidence="1 2" key="1">
    <citation type="submission" date="2016-11" db="EMBL/GenBank/DDBJ databases">
        <authorList>
            <person name="Jaros S."/>
            <person name="Januszkiewicz K."/>
            <person name="Wedrychowicz H."/>
        </authorList>
    </citation>
    <scope>NUCLEOTIDE SEQUENCE [LARGE SCALE GENOMIC DNA]</scope>
    <source>
        <strain evidence="1 2">DSM 24574</strain>
    </source>
</reference>
<evidence type="ECO:0008006" key="3">
    <source>
        <dbReference type="Google" id="ProtNLM"/>
    </source>
</evidence>
<accession>A0A1M5R7L2</accession>
<dbReference type="EMBL" id="FQWQ01000002">
    <property type="protein sequence ID" value="SHH22355.1"/>
    <property type="molecule type" value="Genomic_DNA"/>
</dbReference>
<organism evidence="1 2">
    <name type="scientific">Chryseolinea serpens</name>
    <dbReference type="NCBI Taxonomy" id="947013"/>
    <lineage>
        <taxon>Bacteria</taxon>
        <taxon>Pseudomonadati</taxon>
        <taxon>Bacteroidota</taxon>
        <taxon>Cytophagia</taxon>
        <taxon>Cytophagales</taxon>
        <taxon>Fulvivirgaceae</taxon>
        <taxon>Chryseolinea</taxon>
    </lineage>
</organism>
<dbReference type="RefSeq" id="WP_073135970.1">
    <property type="nucleotide sequence ID" value="NZ_FQWQ01000002.1"/>
</dbReference>
<proteinExistence type="predicted"/>
<name>A0A1M5R7L2_9BACT</name>
<keyword evidence="2" id="KW-1185">Reference proteome</keyword>
<gene>
    <name evidence="1" type="ORF">SAMN04488109_3240</name>
</gene>